<dbReference type="GO" id="GO:0016579">
    <property type="term" value="P:protein deubiquitination"/>
    <property type="evidence" value="ECO:0007669"/>
    <property type="project" value="InterPro"/>
</dbReference>
<reference evidence="4" key="2">
    <citation type="submission" date="2025-08" db="UniProtKB">
        <authorList>
            <consortium name="Ensembl"/>
        </authorList>
    </citation>
    <scope>IDENTIFICATION</scope>
</reference>
<evidence type="ECO:0000313" key="5">
    <source>
        <dbReference type="Proteomes" id="UP000694395"/>
    </source>
</evidence>
<evidence type="ECO:0000256" key="2">
    <source>
        <dbReference type="SAM" id="MobiDB-lite"/>
    </source>
</evidence>
<dbReference type="InterPro" id="IPR028889">
    <property type="entry name" value="USP"/>
</dbReference>
<dbReference type="GO" id="GO:0005829">
    <property type="term" value="C:cytosol"/>
    <property type="evidence" value="ECO:0007669"/>
    <property type="project" value="TreeGrafter"/>
</dbReference>
<evidence type="ECO:0000256" key="1">
    <source>
        <dbReference type="SAM" id="Coils"/>
    </source>
</evidence>
<dbReference type="InterPro" id="IPR018200">
    <property type="entry name" value="USP_CS"/>
</dbReference>
<feature type="region of interest" description="Disordered" evidence="2">
    <location>
        <begin position="403"/>
        <end position="449"/>
    </location>
</feature>
<organism evidence="4 5">
    <name type="scientific">Oncorhynchus mykiss</name>
    <name type="common">Rainbow trout</name>
    <name type="synonym">Salmo gairdneri</name>
    <dbReference type="NCBI Taxonomy" id="8022"/>
    <lineage>
        <taxon>Eukaryota</taxon>
        <taxon>Metazoa</taxon>
        <taxon>Chordata</taxon>
        <taxon>Craniata</taxon>
        <taxon>Vertebrata</taxon>
        <taxon>Euteleostomi</taxon>
        <taxon>Actinopterygii</taxon>
        <taxon>Neopterygii</taxon>
        <taxon>Teleostei</taxon>
        <taxon>Protacanthopterygii</taxon>
        <taxon>Salmoniformes</taxon>
        <taxon>Salmonidae</taxon>
        <taxon>Salmoninae</taxon>
        <taxon>Oncorhynchus</taxon>
    </lineage>
</organism>
<evidence type="ECO:0000259" key="3">
    <source>
        <dbReference type="PROSITE" id="PS50235"/>
    </source>
</evidence>
<dbReference type="Proteomes" id="UP000694395">
    <property type="component" value="Chromosome 10"/>
</dbReference>
<dbReference type="PANTHER" id="PTHR24006:SF678">
    <property type="entry name" value="UBIQUITIN CARBOXYL-TERMINAL HYDROLASE 28"/>
    <property type="match status" value="1"/>
</dbReference>
<dbReference type="GO" id="GO:0004843">
    <property type="term" value="F:cysteine-type deubiquitinase activity"/>
    <property type="evidence" value="ECO:0007669"/>
    <property type="project" value="InterPro"/>
</dbReference>
<reference evidence="4" key="3">
    <citation type="submission" date="2025-09" db="UniProtKB">
        <authorList>
            <consortium name="Ensembl"/>
        </authorList>
    </citation>
    <scope>IDENTIFICATION</scope>
</reference>
<dbReference type="PANTHER" id="PTHR24006">
    <property type="entry name" value="UBIQUITIN CARBOXYL-TERMINAL HYDROLASE"/>
    <property type="match status" value="1"/>
</dbReference>
<reference evidence="4" key="1">
    <citation type="submission" date="2020-07" db="EMBL/GenBank/DDBJ databases">
        <title>A long reads based de novo assembly of the rainbow trout Arlee double haploid line genome.</title>
        <authorList>
            <person name="Gao G."/>
            <person name="Palti Y."/>
        </authorList>
    </citation>
    <scope>NUCLEOTIDE SEQUENCE [LARGE SCALE GENOMIC DNA]</scope>
</reference>
<dbReference type="GO" id="GO:0005634">
    <property type="term" value="C:nucleus"/>
    <property type="evidence" value="ECO:0007669"/>
    <property type="project" value="TreeGrafter"/>
</dbReference>
<proteinExistence type="predicted"/>
<evidence type="ECO:0000313" key="4">
    <source>
        <dbReference type="Ensembl" id="ENSOMYP00000053668.2"/>
    </source>
</evidence>
<dbReference type="SUPFAM" id="SSF54001">
    <property type="entry name" value="Cysteine proteinases"/>
    <property type="match status" value="1"/>
</dbReference>
<dbReference type="GO" id="GO:0000077">
    <property type="term" value="P:DNA damage checkpoint signaling"/>
    <property type="evidence" value="ECO:0007669"/>
    <property type="project" value="TreeGrafter"/>
</dbReference>
<dbReference type="AlphaFoldDB" id="A0A8C7RP83"/>
<dbReference type="InterPro" id="IPR038765">
    <property type="entry name" value="Papain-like_cys_pep_sf"/>
</dbReference>
<dbReference type="PROSITE" id="PS00973">
    <property type="entry name" value="USP_2"/>
    <property type="match status" value="1"/>
</dbReference>
<dbReference type="InterPro" id="IPR001394">
    <property type="entry name" value="Peptidase_C19_UCH"/>
</dbReference>
<protein>
    <submittedName>
        <fullName evidence="4">Ubiquitin specific peptidase 28</fullName>
    </submittedName>
</protein>
<feature type="coiled-coil region" evidence="1">
    <location>
        <begin position="97"/>
        <end position="131"/>
    </location>
</feature>
<name>A0A8C7RP83_ONCMY</name>
<accession>A0A8C7RP83</accession>
<dbReference type="Ensembl" id="ENSOMYT00000058398.2">
    <property type="protein sequence ID" value="ENSOMYP00000053668.2"/>
    <property type="gene ID" value="ENSOMYG00000020989.2"/>
</dbReference>
<dbReference type="Pfam" id="PF00443">
    <property type="entry name" value="UCH"/>
    <property type="match status" value="1"/>
</dbReference>
<keyword evidence="1" id="KW-0175">Coiled coil</keyword>
<keyword evidence="5" id="KW-1185">Reference proteome</keyword>
<dbReference type="GeneTree" id="ENSGT00940000157670"/>
<dbReference type="PROSITE" id="PS50235">
    <property type="entry name" value="USP_3"/>
    <property type="match status" value="1"/>
</dbReference>
<sequence>MQFFLSIHIDQFGQYPLQVNGFNNLDECLEGAMIEGEIEALHLDQTISSGSERWFSKLPPVLTFELSRFEFNQSLGRPEKIHKKLEFPQIIYMDRYLHKNNEQIHNRREEVKRLKEQLIVLQQKLECYRNYGSGPTKYPLADMLQYVLEFACTKPTSVSPPVYSTSITVFTVFLLISCFSSVGLLSQCQEPGDTGLSDSPTCQQQPPSGQRTPIFKPFTQCRAPMDTPPHPAPHSVTEEELRFVKICLQRWRSEVEINMNELKASIDRVSQALEGMYSDNSLCQVPYRLHAVLVHEGQASAGHYWAYIYDHANQRWMKYNDVIVSESSWEELVRDSYGGMTNASAYCLMYIDDRLPHLITEDTDDETGQVMQAMDSLPPILRQYVREDNRWFQQELKEWEDQFCQQPQEDPVSPTAAVTSTRAPSKDDPAEPVPQSGAAQEPTGEQEHVAQSVVIPAVESGGWSGHECMAFQEEYSRLFELSQEETTPQQDPRLHHALVYFFQNQAPSRVIERTLLEGFTDRNLSFDDRSISIMREARTKLRLIKPEDMDMEEYMQWHDDYSLFRTVFVYLLTGLEQYQHGKVREALNYLNHAYKDNAMLLRRGEKRGMEQSLIAFYRRRCLKEMNDNAATLFRSGEVSDVEEGMIIMNEAVIPCMHLMSRPDMVSQEDLDTMEAVRNHWCSYLGVDLDDSLQEKLGEFLPRVLDCSTEMVVLKDPPTVRSKVPHDLCSRLAAIMESITNTSVVAVK</sequence>
<dbReference type="InterPro" id="IPR050164">
    <property type="entry name" value="Peptidase_C19"/>
</dbReference>
<dbReference type="Gene3D" id="3.90.70.10">
    <property type="entry name" value="Cysteine proteinases"/>
    <property type="match status" value="1"/>
</dbReference>
<feature type="domain" description="USP" evidence="3">
    <location>
        <begin position="1"/>
        <end position="353"/>
    </location>
</feature>